<evidence type="ECO:0000313" key="14">
    <source>
        <dbReference type="Proteomes" id="UP000249417"/>
    </source>
</evidence>
<keyword evidence="7 10" id="KW-0808">Transferase</keyword>
<dbReference type="EC" id="2.6.1.16" evidence="3 10"/>
<comment type="catalytic activity">
    <reaction evidence="1 10">
        <text>D-fructose 6-phosphate + L-glutamine = D-glucosamine 6-phosphate + L-glutamate</text>
        <dbReference type="Rhea" id="RHEA:13237"/>
        <dbReference type="ChEBI" id="CHEBI:29985"/>
        <dbReference type="ChEBI" id="CHEBI:58359"/>
        <dbReference type="ChEBI" id="CHEBI:58725"/>
        <dbReference type="ChEBI" id="CHEBI:61527"/>
        <dbReference type="EC" id="2.6.1.16"/>
    </reaction>
</comment>
<dbReference type="InterPro" id="IPR005855">
    <property type="entry name" value="GFAT"/>
</dbReference>
<dbReference type="InterPro" id="IPR046348">
    <property type="entry name" value="SIS_dom_sf"/>
</dbReference>
<dbReference type="Gene3D" id="3.40.50.10490">
    <property type="entry name" value="Glucose-6-phosphate isomerase like protein, domain 1"/>
    <property type="match status" value="2"/>
</dbReference>
<dbReference type="AlphaFoldDB" id="A0A2W5NA49"/>
<comment type="caution">
    <text evidence="13">The sequence shown here is derived from an EMBL/GenBank/DDBJ whole genome shotgun (WGS) entry which is preliminary data.</text>
</comment>
<feature type="domain" description="SIS" evidence="12">
    <location>
        <begin position="456"/>
        <end position="599"/>
    </location>
</feature>
<dbReference type="FunFam" id="3.40.50.10490:FF:000002">
    <property type="entry name" value="Glutamine--fructose-6-phosphate aminotransferase [isomerizing]"/>
    <property type="match status" value="1"/>
</dbReference>
<comment type="subunit">
    <text evidence="10">Homodimer.</text>
</comment>
<comment type="function">
    <text evidence="10">Catalyzes the first step in hexosamine metabolism, converting fructose-6P into glucosamine-6P using glutamine as a nitrogen source.</text>
</comment>
<dbReference type="Gene3D" id="3.60.20.10">
    <property type="entry name" value="Glutamine Phosphoribosylpyrophosphate, subunit 1, domain 1"/>
    <property type="match status" value="1"/>
</dbReference>
<dbReference type="FunFam" id="3.40.50.10490:FF:000001">
    <property type="entry name" value="Glutamine--fructose-6-phosphate aminotransferase [isomerizing]"/>
    <property type="match status" value="1"/>
</dbReference>
<dbReference type="InterPro" id="IPR035466">
    <property type="entry name" value="GlmS/AgaS_SIS"/>
</dbReference>
<protein>
    <recommendedName>
        <fullName evidence="4 10">Glutamine--fructose-6-phosphate aminotransferase [isomerizing]</fullName>
        <ecNumber evidence="3 10">2.6.1.16</ecNumber>
    </recommendedName>
    <alternativeName>
        <fullName evidence="10">D-fructose-6-phosphate amidotransferase</fullName>
    </alternativeName>
    <alternativeName>
        <fullName evidence="10">GFAT</fullName>
    </alternativeName>
    <alternativeName>
        <fullName evidence="10">Glucosamine-6-phosphate synthase</fullName>
    </alternativeName>
    <alternativeName>
        <fullName evidence="10">Hexosephosphate aminotransferase</fullName>
    </alternativeName>
    <alternativeName>
        <fullName evidence="10">L-glutamine--D-fructose-6-phosphate amidotransferase</fullName>
    </alternativeName>
</protein>
<organism evidence="13 14">
    <name type="scientific">Micavibrio aeruginosavorus</name>
    <dbReference type="NCBI Taxonomy" id="349221"/>
    <lineage>
        <taxon>Bacteria</taxon>
        <taxon>Pseudomonadati</taxon>
        <taxon>Bdellovibrionota</taxon>
        <taxon>Bdellovibrionia</taxon>
        <taxon>Bdellovibrionales</taxon>
        <taxon>Pseudobdellovibrionaceae</taxon>
        <taxon>Micavibrio</taxon>
    </lineage>
</organism>
<dbReference type="PROSITE" id="PS51278">
    <property type="entry name" value="GATASE_TYPE_2"/>
    <property type="match status" value="1"/>
</dbReference>
<keyword evidence="9" id="KW-0315">Glutamine amidotransferase</keyword>
<dbReference type="Proteomes" id="UP000249417">
    <property type="component" value="Unassembled WGS sequence"/>
</dbReference>
<accession>A0A2W5NA49</accession>
<feature type="active site" description="For Fru-6P isomerization activity" evidence="10">
    <location>
        <position position="604"/>
    </location>
</feature>
<gene>
    <name evidence="10 13" type="primary">glmS</name>
    <name evidence="13" type="ORF">DI551_00465</name>
</gene>
<dbReference type="InterPro" id="IPR047084">
    <property type="entry name" value="GFAT_N"/>
</dbReference>
<dbReference type="Pfam" id="PF13522">
    <property type="entry name" value="GATase_6"/>
    <property type="match status" value="1"/>
</dbReference>
<feature type="active site" description="Nucleophile; for GATase activity" evidence="10">
    <location>
        <position position="2"/>
    </location>
</feature>
<name>A0A2W5NA49_9BACT</name>
<dbReference type="CDD" id="cd05008">
    <property type="entry name" value="SIS_GlmS_GlmD_1"/>
    <property type="match status" value="1"/>
</dbReference>
<dbReference type="NCBIfam" id="NF001484">
    <property type="entry name" value="PRK00331.1"/>
    <property type="match status" value="1"/>
</dbReference>
<dbReference type="PANTHER" id="PTHR10937">
    <property type="entry name" value="GLUCOSAMINE--FRUCTOSE-6-PHOSPHATE AMINOTRANSFERASE, ISOMERIZING"/>
    <property type="match status" value="1"/>
</dbReference>
<dbReference type="GO" id="GO:0005975">
    <property type="term" value="P:carbohydrate metabolic process"/>
    <property type="evidence" value="ECO:0007669"/>
    <property type="project" value="UniProtKB-UniRule"/>
</dbReference>
<dbReference type="SUPFAM" id="SSF56235">
    <property type="entry name" value="N-terminal nucleophile aminohydrolases (Ntn hydrolases)"/>
    <property type="match status" value="1"/>
</dbReference>
<evidence type="ECO:0000256" key="3">
    <source>
        <dbReference type="ARBA" id="ARBA00012916"/>
    </source>
</evidence>
<dbReference type="GO" id="GO:0006047">
    <property type="term" value="P:UDP-N-acetylglucosamine metabolic process"/>
    <property type="evidence" value="ECO:0007669"/>
    <property type="project" value="TreeGrafter"/>
</dbReference>
<evidence type="ECO:0000256" key="4">
    <source>
        <dbReference type="ARBA" id="ARBA00016090"/>
    </source>
</evidence>
<dbReference type="GO" id="GO:0046349">
    <property type="term" value="P:amino sugar biosynthetic process"/>
    <property type="evidence" value="ECO:0007669"/>
    <property type="project" value="UniProtKB-ARBA"/>
</dbReference>
<evidence type="ECO:0000256" key="6">
    <source>
        <dbReference type="ARBA" id="ARBA00022576"/>
    </source>
</evidence>
<dbReference type="CDD" id="cd00714">
    <property type="entry name" value="GFAT"/>
    <property type="match status" value="1"/>
</dbReference>
<keyword evidence="6 10" id="KW-0032">Aminotransferase</keyword>
<evidence type="ECO:0000256" key="5">
    <source>
        <dbReference type="ARBA" id="ARBA00022490"/>
    </source>
</evidence>
<feature type="initiator methionine" description="Removed" evidence="10">
    <location>
        <position position="1"/>
    </location>
</feature>
<dbReference type="SUPFAM" id="SSF53697">
    <property type="entry name" value="SIS domain"/>
    <property type="match status" value="1"/>
</dbReference>
<dbReference type="InterPro" id="IPR001347">
    <property type="entry name" value="SIS_dom"/>
</dbReference>
<dbReference type="NCBIfam" id="TIGR01135">
    <property type="entry name" value="glmS"/>
    <property type="match status" value="1"/>
</dbReference>
<dbReference type="GO" id="GO:0005829">
    <property type="term" value="C:cytosol"/>
    <property type="evidence" value="ECO:0007669"/>
    <property type="project" value="TreeGrafter"/>
</dbReference>
<dbReference type="InterPro" id="IPR029055">
    <property type="entry name" value="Ntn_hydrolases_N"/>
</dbReference>
<keyword evidence="5 10" id="KW-0963">Cytoplasm</keyword>
<dbReference type="GO" id="GO:0097367">
    <property type="term" value="F:carbohydrate derivative binding"/>
    <property type="evidence" value="ECO:0007669"/>
    <property type="project" value="InterPro"/>
</dbReference>
<reference evidence="13 14" key="1">
    <citation type="submission" date="2017-08" db="EMBL/GenBank/DDBJ databases">
        <title>Infants hospitalized years apart are colonized by the same room-sourced microbial strains.</title>
        <authorList>
            <person name="Brooks B."/>
            <person name="Olm M.R."/>
            <person name="Firek B.A."/>
            <person name="Baker R."/>
            <person name="Thomas B.C."/>
            <person name="Morowitz M.J."/>
            <person name="Banfield J.F."/>
        </authorList>
    </citation>
    <scope>NUCLEOTIDE SEQUENCE [LARGE SCALE GENOMIC DNA]</scope>
    <source>
        <strain evidence="13">S2_005_002_R2_29</strain>
    </source>
</reference>
<dbReference type="InterPro" id="IPR035490">
    <property type="entry name" value="GlmS/FrlB_SIS"/>
</dbReference>
<dbReference type="GO" id="GO:0004360">
    <property type="term" value="F:glutamine-fructose-6-phosphate transaminase (isomerizing) activity"/>
    <property type="evidence" value="ECO:0007669"/>
    <property type="project" value="UniProtKB-UniRule"/>
</dbReference>
<proteinExistence type="inferred from homology"/>
<evidence type="ECO:0000256" key="8">
    <source>
        <dbReference type="ARBA" id="ARBA00022737"/>
    </source>
</evidence>
<dbReference type="FunFam" id="3.60.20.10:FF:000006">
    <property type="entry name" value="Glutamine--fructose-6-phosphate aminotransferase [isomerizing]"/>
    <property type="match status" value="1"/>
</dbReference>
<feature type="domain" description="Glutamine amidotransferase type-2" evidence="11">
    <location>
        <begin position="2"/>
        <end position="217"/>
    </location>
</feature>
<keyword evidence="8" id="KW-0677">Repeat</keyword>
<evidence type="ECO:0000259" key="11">
    <source>
        <dbReference type="PROSITE" id="PS51278"/>
    </source>
</evidence>
<dbReference type="CDD" id="cd05009">
    <property type="entry name" value="SIS_GlmS_GlmD_2"/>
    <property type="match status" value="1"/>
</dbReference>
<evidence type="ECO:0000256" key="1">
    <source>
        <dbReference type="ARBA" id="ARBA00001031"/>
    </source>
</evidence>
<evidence type="ECO:0000256" key="7">
    <source>
        <dbReference type="ARBA" id="ARBA00022679"/>
    </source>
</evidence>
<evidence type="ECO:0000256" key="9">
    <source>
        <dbReference type="ARBA" id="ARBA00022962"/>
    </source>
</evidence>
<comment type="subcellular location">
    <subcellularLocation>
        <location evidence="2 10">Cytoplasm</location>
    </subcellularLocation>
</comment>
<dbReference type="EMBL" id="QFQB01000001">
    <property type="protein sequence ID" value="PZQ49159.1"/>
    <property type="molecule type" value="Genomic_DNA"/>
</dbReference>
<dbReference type="PANTHER" id="PTHR10937:SF0">
    <property type="entry name" value="GLUTAMINE--FRUCTOSE-6-PHOSPHATE TRANSAMINASE (ISOMERIZING)"/>
    <property type="match status" value="1"/>
</dbReference>
<dbReference type="HAMAP" id="MF_00164">
    <property type="entry name" value="GlmS"/>
    <property type="match status" value="1"/>
</dbReference>
<dbReference type="Pfam" id="PF01380">
    <property type="entry name" value="SIS"/>
    <property type="match status" value="2"/>
</dbReference>
<feature type="domain" description="SIS" evidence="12">
    <location>
        <begin position="284"/>
        <end position="423"/>
    </location>
</feature>
<dbReference type="GO" id="GO:0006002">
    <property type="term" value="P:fructose 6-phosphate metabolic process"/>
    <property type="evidence" value="ECO:0007669"/>
    <property type="project" value="TreeGrafter"/>
</dbReference>
<sequence>MCGIIGIVGDKDAAPRLVEGLRRLEYRGYDSAGIACLVNGQIERRRAEGKLNNLDAKLKKEPLSGTIGIGHTRWATHGGPTEKNAHPHATDKVAVVHNGIIENYSELKEELMQHQCRFVSDTDTEVIAHLVTHNLKQGMTPQAAADAALNRLEGAYAVAILFAGEDNFMVGARQGTPLAVGYGEGEMYLASDSYALAPFTRKICFLEDGDRVSVTRQSVRIYTRANDNIERPVRITAQSGATTGKGQYPHFMLKEIYEQPEVIGDTLNSFINPATSQIMLPDDILDMLMAAPRVTLVACGTASYACHVAKYWFEQVARMPVEFDIASEFRYREAPMPENGVAIFVSQSGETLDTLEALRYCKRQKQKILSIVNTIESTIERESNAVLHTLAGPEIGVASTKAFTTQLTTLACLALALAAKKGTIDAAKLATYTEALRHLPKQAAAILNHDGEIKQIAKEVAQVRDMLYLGRGALYPIALEGALKLKEISYIHAEGYAAGEMKHGPIALIDDKVPVVVVAPGNDPLFEKTASNVQETTARGGKIMLFSDATGVAKMKTQTKWAVTLEEVHPFVSPILYAIPVQLLAYHVAVAKGTDVDQPRNLAKSVTVE</sequence>
<dbReference type="InterPro" id="IPR017932">
    <property type="entry name" value="GATase_2_dom"/>
</dbReference>
<evidence type="ECO:0000313" key="13">
    <source>
        <dbReference type="EMBL" id="PZQ49159.1"/>
    </source>
</evidence>
<evidence type="ECO:0000256" key="10">
    <source>
        <dbReference type="HAMAP-Rule" id="MF_00164"/>
    </source>
</evidence>
<evidence type="ECO:0000259" key="12">
    <source>
        <dbReference type="PROSITE" id="PS51464"/>
    </source>
</evidence>
<evidence type="ECO:0000256" key="2">
    <source>
        <dbReference type="ARBA" id="ARBA00004496"/>
    </source>
</evidence>
<dbReference type="GO" id="GO:0006487">
    <property type="term" value="P:protein N-linked glycosylation"/>
    <property type="evidence" value="ECO:0007669"/>
    <property type="project" value="TreeGrafter"/>
</dbReference>
<dbReference type="PROSITE" id="PS51464">
    <property type="entry name" value="SIS"/>
    <property type="match status" value="2"/>
</dbReference>